<dbReference type="InterPro" id="IPR011333">
    <property type="entry name" value="SKP1/BTB/POZ_sf"/>
</dbReference>
<dbReference type="EMBL" id="GFDL01016057">
    <property type="protein sequence ID" value="JAV18988.1"/>
    <property type="molecule type" value="Transcribed_RNA"/>
</dbReference>
<dbReference type="Gene3D" id="3.30.710.10">
    <property type="entry name" value="Potassium Channel Kv1.1, Chain A"/>
    <property type="match status" value="1"/>
</dbReference>
<accession>A0A1Q3EUV9</accession>
<dbReference type="AlphaFoldDB" id="A0A1Q3EUV9"/>
<proteinExistence type="predicted"/>
<dbReference type="GO" id="GO:0005634">
    <property type="term" value="C:nucleus"/>
    <property type="evidence" value="ECO:0007669"/>
    <property type="project" value="UniProtKB-SubCell"/>
</dbReference>
<protein>
    <submittedName>
        <fullName evidence="3">Uncharacterized protein</fullName>
    </submittedName>
</protein>
<dbReference type="PANTHER" id="PTHR23110:SF104">
    <property type="entry name" value="MATERNAL GENE REQUIRED FOR MEIOSIS, ISOFORM H"/>
    <property type="match status" value="1"/>
</dbReference>
<sequence>MGSEHYCLRWNNHQSNLLGVFSQLLQDESLVDVTLACSEGASIRAHRIHPVKPLVVVHQRRHHPMLVRAQR</sequence>
<evidence type="ECO:0000313" key="3">
    <source>
        <dbReference type="EMBL" id="JAV18988.1"/>
    </source>
</evidence>
<comment type="subcellular location">
    <subcellularLocation>
        <location evidence="1">Nucleus</location>
    </subcellularLocation>
</comment>
<keyword evidence="2" id="KW-0539">Nucleus</keyword>
<dbReference type="GO" id="GO:0006357">
    <property type="term" value="P:regulation of transcription by RNA polymerase II"/>
    <property type="evidence" value="ECO:0007669"/>
    <property type="project" value="TreeGrafter"/>
</dbReference>
<organism evidence="3">
    <name type="scientific">Culex tarsalis</name>
    <name type="common">Encephalitis mosquito</name>
    <dbReference type="NCBI Taxonomy" id="7177"/>
    <lineage>
        <taxon>Eukaryota</taxon>
        <taxon>Metazoa</taxon>
        <taxon>Ecdysozoa</taxon>
        <taxon>Arthropoda</taxon>
        <taxon>Hexapoda</taxon>
        <taxon>Insecta</taxon>
        <taxon>Pterygota</taxon>
        <taxon>Neoptera</taxon>
        <taxon>Endopterygota</taxon>
        <taxon>Diptera</taxon>
        <taxon>Nematocera</taxon>
        <taxon>Culicoidea</taxon>
        <taxon>Culicidae</taxon>
        <taxon>Culicinae</taxon>
        <taxon>Culicini</taxon>
        <taxon>Culex</taxon>
        <taxon>Culex</taxon>
    </lineage>
</organism>
<dbReference type="InterPro" id="IPR051095">
    <property type="entry name" value="Dros_DevTransReg"/>
</dbReference>
<evidence type="ECO:0000256" key="1">
    <source>
        <dbReference type="ARBA" id="ARBA00004123"/>
    </source>
</evidence>
<dbReference type="PANTHER" id="PTHR23110">
    <property type="entry name" value="BTB DOMAIN TRANSCRIPTION FACTOR"/>
    <property type="match status" value="1"/>
</dbReference>
<reference evidence="3" key="1">
    <citation type="submission" date="2017-01" db="EMBL/GenBank/DDBJ databases">
        <title>A deep insight into the sialotranscriptome of adult male and female Cluex tarsalis mosquitoes.</title>
        <authorList>
            <person name="Ribeiro J.M."/>
            <person name="Moreira F."/>
            <person name="Bernard K.A."/>
            <person name="Calvo E."/>
        </authorList>
    </citation>
    <scope>NUCLEOTIDE SEQUENCE</scope>
    <source>
        <strain evidence="3">Kern County</strain>
        <tissue evidence="3">Salivary glands</tissue>
    </source>
</reference>
<name>A0A1Q3EUV9_CULTA</name>
<dbReference type="SUPFAM" id="SSF54695">
    <property type="entry name" value="POZ domain"/>
    <property type="match status" value="1"/>
</dbReference>
<evidence type="ECO:0000256" key="2">
    <source>
        <dbReference type="ARBA" id="ARBA00023242"/>
    </source>
</evidence>